<dbReference type="Proteomes" id="UP000823757">
    <property type="component" value="Unassembled WGS sequence"/>
</dbReference>
<evidence type="ECO:0008006" key="3">
    <source>
        <dbReference type="Google" id="ProtNLM"/>
    </source>
</evidence>
<comment type="caution">
    <text evidence="1">The sequence shown here is derived from an EMBL/GenBank/DDBJ whole genome shotgun (WGS) entry which is preliminary data.</text>
</comment>
<proteinExistence type="predicted"/>
<sequence length="157" mass="17178">MKNHILLFFTAITALVTFSSCTDRLNTVFTDYYVCIKDEYGASSSNIDASVNNLTMTYYIYLVAPTLANPVTVNYEFIPGDGLTEGVDYVPISSSRSVTIARGVTRMPVRITYNSNVLDPAKDNTLTIKLTGCSDPSLIIGYPGPAANFSKHVVTKR</sequence>
<evidence type="ECO:0000313" key="2">
    <source>
        <dbReference type="Proteomes" id="UP000823757"/>
    </source>
</evidence>
<name>A0A9D9NIQ2_9BACT</name>
<reference evidence="1" key="1">
    <citation type="submission" date="2020-10" db="EMBL/GenBank/DDBJ databases">
        <authorList>
            <person name="Gilroy R."/>
        </authorList>
    </citation>
    <scope>NUCLEOTIDE SEQUENCE</scope>
    <source>
        <strain evidence="1">B1-13419</strain>
    </source>
</reference>
<dbReference type="InterPro" id="IPR038081">
    <property type="entry name" value="CalX-like_sf"/>
</dbReference>
<organism evidence="1 2">
    <name type="scientific">Candidatus Cryptobacteroides faecigallinarum</name>
    <dbReference type="NCBI Taxonomy" id="2840763"/>
    <lineage>
        <taxon>Bacteria</taxon>
        <taxon>Pseudomonadati</taxon>
        <taxon>Bacteroidota</taxon>
        <taxon>Bacteroidia</taxon>
        <taxon>Bacteroidales</taxon>
        <taxon>Candidatus Cryptobacteroides</taxon>
    </lineage>
</organism>
<dbReference type="EMBL" id="JADIMD010000094">
    <property type="protein sequence ID" value="MBO8474830.1"/>
    <property type="molecule type" value="Genomic_DNA"/>
</dbReference>
<accession>A0A9D9NIQ2</accession>
<dbReference type="PROSITE" id="PS51257">
    <property type="entry name" value="PROKAR_LIPOPROTEIN"/>
    <property type="match status" value="1"/>
</dbReference>
<protein>
    <recommendedName>
        <fullName evidence="3">DUF4843 domain-containing protein</fullName>
    </recommendedName>
</protein>
<gene>
    <name evidence="1" type="ORF">IAB91_06030</name>
</gene>
<reference evidence="1" key="2">
    <citation type="journal article" date="2021" name="PeerJ">
        <title>Extensive microbial diversity within the chicken gut microbiome revealed by metagenomics and culture.</title>
        <authorList>
            <person name="Gilroy R."/>
            <person name="Ravi A."/>
            <person name="Getino M."/>
            <person name="Pursley I."/>
            <person name="Horton D.L."/>
            <person name="Alikhan N.F."/>
            <person name="Baker D."/>
            <person name="Gharbi K."/>
            <person name="Hall N."/>
            <person name="Watson M."/>
            <person name="Adriaenssens E.M."/>
            <person name="Foster-Nyarko E."/>
            <person name="Jarju S."/>
            <person name="Secka A."/>
            <person name="Antonio M."/>
            <person name="Oren A."/>
            <person name="Chaudhuri R.R."/>
            <person name="La Ragione R."/>
            <person name="Hildebrand F."/>
            <person name="Pallen M.J."/>
        </authorList>
    </citation>
    <scope>NUCLEOTIDE SEQUENCE</scope>
    <source>
        <strain evidence="1">B1-13419</strain>
    </source>
</reference>
<dbReference type="SUPFAM" id="SSF141072">
    <property type="entry name" value="CalX-like"/>
    <property type="match status" value="1"/>
</dbReference>
<dbReference type="Gene3D" id="2.60.40.2030">
    <property type="match status" value="1"/>
</dbReference>
<dbReference type="AlphaFoldDB" id="A0A9D9NIQ2"/>
<evidence type="ECO:0000313" key="1">
    <source>
        <dbReference type="EMBL" id="MBO8474830.1"/>
    </source>
</evidence>